<organism evidence="1 2">
    <name type="scientific">Asbolus verrucosus</name>
    <name type="common">Desert ironclad beetle</name>
    <dbReference type="NCBI Taxonomy" id="1661398"/>
    <lineage>
        <taxon>Eukaryota</taxon>
        <taxon>Metazoa</taxon>
        <taxon>Ecdysozoa</taxon>
        <taxon>Arthropoda</taxon>
        <taxon>Hexapoda</taxon>
        <taxon>Insecta</taxon>
        <taxon>Pterygota</taxon>
        <taxon>Neoptera</taxon>
        <taxon>Endopterygota</taxon>
        <taxon>Coleoptera</taxon>
        <taxon>Polyphaga</taxon>
        <taxon>Cucujiformia</taxon>
        <taxon>Tenebrionidae</taxon>
        <taxon>Pimeliinae</taxon>
        <taxon>Asbolus</taxon>
    </lineage>
</organism>
<dbReference type="PANTHER" id="PTHR46917">
    <property type="entry name" value="MORN REPEAT-CONTAINING PROTEIN 2"/>
    <property type="match status" value="1"/>
</dbReference>
<protein>
    <submittedName>
        <fullName evidence="1">Uncharacterized protein</fullName>
    </submittedName>
</protein>
<dbReference type="InterPro" id="IPR052849">
    <property type="entry name" value="MORN_repeat_protein"/>
</dbReference>
<proteinExistence type="predicted"/>
<dbReference type="OrthoDB" id="437960at2759"/>
<sequence>MNNKGFKEGEWEFVFTNGDTYTGEYCAHVSGLAWRQGRGVYNTHEGQIYEGIWKDDKLDESENLQITYQNSNKYTGRISKYKYSGSGTYWFKNGGRLTCIFENNKPSGDVIYIDHHDKLWYGNAEDDHVLLHREHVFSYELDGERGKGRPKYPPLEIAEEVVEPEEFDEEIDMKELEKQIFAKSTKTASEIDFEDSDWFKDFQRFTEMYKTVTSKFGSSGAFALNEAEKKWYKAYLKSTKILEGKNSNKLKITRKDPLKVYLNEELKNTCPPTSVFYPAQFGEQEQVEQ</sequence>
<accession>A0A482W0N3</accession>
<dbReference type="STRING" id="1661398.A0A482W0N3"/>
<comment type="caution">
    <text evidence="1">The sequence shown here is derived from an EMBL/GenBank/DDBJ whole genome shotgun (WGS) entry which is preliminary data.</text>
</comment>
<dbReference type="EMBL" id="QDEB01044822">
    <property type="protein sequence ID" value="RZC38269.1"/>
    <property type="molecule type" value="Genomic_DNA"/>
</dbReference>
<evidence type="ECO:0000313" key="2">
    <source>
        <dbReference type="Proteomes" id="UP000292052"/>
    </source>
</evidence>
<gene>
    <name evidence="1" type="ORF">BDFB_007802</name>
</gene>
<dbReference type="SUPFAM" id="SSF82185">
    <property type="entry name" value="Histone H3 K4-specific methyltransferase SET7/9 N-terminal domain"/>
    <property type="match status" value="1"/>
</dbReference>
<name>A0A482W0N3_ASBVE</name>
<keyword evidence="2" id="KW-1185">Reference proteome</keyword>
<dbReference type="Proteomes" id="UP000292052">
    <property type="component" value="Unassembled WGS sequence"/>
</dbReference>
<evidence type="ECO:0000313" key="1">
    <source>
        <dbReference type="EMBL" id="RZC38269.1"/>
    </source>
</evidence>
<dbReference type="PANTHER" id="PTHR46917:SF1">
    <property type="entry name" value="MORN REPEAT-CONTAINING PROTEIN 2"/>
    <property type="match status" value="1"/>
</dbReference>
<dbReference type="AlphaFoldDB" id="A0A482W0N3"/>
<reference evidence="1 2" key="1">
    <citation type="submission" date="2017-03" db="EMBL/GenBank/DDBJ databases">
        <title>Genome of the blue death feigning beetle - Asbolus verrucosus.</title>
        <authorList>
            <person name="Rider S.D."/>
        </authorList>
    </citation>
    <scope>NUCLEOTIDE SEQUENCE [LARGE SCALE GENOMIC DNA]</scope>
    <source>
        <strain evidence="1">Butters</strain>
        <tissue evidence="1">Head and leg muscle</tissue>
    </source>
</reference>